<evidence type="ECO:0000313" key="3">
    <source>
        <dbReference type="Proteomes" id="UP000485058"/>
    </source>
</evidence>
<keyword evidence="3" id="KW-1185">Reference proteome</keyword>
<evidence type="ECO:0000313" key="2">
    <source>
        <dbReference type="EMBL" id="GFH21269.1"/>
    </source>
</evidence>
<sequence length="257" mass="25981">MSVTTVVLAASDAAGAVQLSVQPDGDVTAAPVTPGLVTPRPAATATQNSNGGEPAAKLATNGASSAPEAPAPQVAGGSHDTGNGNGAAAARPVRRLPPPLATDQWVLHVSRCCCLTLLSAVCATVCCLVLSGRVLLLSGCTHLNEGGARIGRLSCLVPVLDRLQRTLNLSDLVAHARLVPVVGNGGQAGHVSLLQGPLQLLGQLGVQAATLIMRDDLALLSCHDTLSALLLAGRAGGMLTCLAVTADRQARQSEYYT</sequence>
<dbReference type="EMBL" id="BLLF01001794">
    <property type="protein sequence ID" value="GFH21269.1"/>
    <property type="molecule type" value="Genomic_DNA"/>
</dbReference>
<name>A0A699ZNS4_HAELA</name>
<comment type="caution">
    <text evidence="2">The sequence shown here is derived from an EMBL/GenBank/DDBJ whole genome shotgun (WGS) entry which is preliminary data.</text>
</comment>
<accession>A0A699ZNS4</accession>
<organism evidence="2 3">
    <name type="scientific">Haematococcus lacustris</name>
    <name type="common">Green alga</name>
    <name type="synonym">Haematococcus pluvialis</name>
    <dbReference type="NCBI Taxonomy" id="44745"/>
    <lineage>
        <taxon>Eukaryota</taxon>
        <taxon>Viridiplantae</taxon>
        <taxon>Chlorophyta</taxon>
        <taxon>core chlorophytes</taxon>
        <taxon>Chlorophyceae</taxon>
        <taxon>CS clade</taxon>
        <taxon>Chlamydomonadales</taxon>
        <taxon>Haematococcaceae</taxon>
        <taxon>Haematococcus</taxon>
    </lineage>
</organism>
<evidence type="ECO:0000256" key="1">
    <source>
        <dbReference type="SAM" id="MobiDB-lite"/>
    </source>
</evidence>
<gene>
    <name evidence="2" type="ORF">HaLaN_18536</name>
</gene>
<dbReference type="AlphaFoldDB" id="A0A699ZNS4"/>
<proteinExistence type="predicted"/>
<dbReference type="Proteomes" id="UP000485058">
    <property type="component" value="Unassembled WGS sequence"/>
</dbReference>
<feature type="region of interest" description="Disordered" evidence="1">
    <location>
        <begin position="30"/>
        <end position="94"/>
    </location>
</feature>
<protein>
    <submittedName>
        <fullName evidence="2">Uncharacterized protein</fullName>
    </submittedName>
</protein>
<reference evidence="2 3" key="1">
    <citation type="submission" date="2020-02" db="EMBL/GenBank/DDBJ databases">
        <title>Draft genome sequence of Haematococcus lacustris strain NIES-144.</title>
        <authorList>
            <person name="Morimoto D."/>
            <person name="Nakagawa S."/>
            <person name="Yoshida T."/>
            <person name="Sawayama S."/>
        </authorList>
    </citation>
    <scope>NUCLEOTIDE SEQUENCE [LARGE SCALE GENOMIC DNA]</scope>
    <source>
        <strain evidence="2 3">NIES-144</strain>
    </source>
</reference>